<dbReference type="NCBIfam" id="TIGR02532">
    <property type="entry name" value="IV_pilin_GFxxxE"/>
    <property type="match status" value="1"/>
</dbReference>
<evidence type="ECO:0000256" key="3">
    <source>
        <dbReference type="ARBA" id="ARBA00022692"/>
    </source>
</evidence>
<feature type="region of interest" description="Disordered" evidence="6">
    <location>
        <begin position="121"/>
        <end position="152"/>
    </location>
</feature>
<dbReference type="PANTHER" id="PTHR30093">
    <property type="entry name" value="GENERAL SECRETION PATHWAY PROTEIN G"/>
    <property type="match status" value="1"/>
</dbReference>
<organism evidence="8 9">
    <name type="scientific">Chitinivibrio alkaliphilus ACht1</name>
    <dbReference type="NCBI Taxonomy" id="1313304"/>
    <lineage>
        <taxon>Bacteria</taxon>
        <taxon>Pseudomonadati</taxon>
        <taxon>Fibrobacterota</taxon>
        <taxon>Chitinivibrionia</taxon>
        <taxon>Chitinivibrionales</taxon>
        <taxon>Chitinivibrionaceae</taxon>
        <taxon>Chitinivibrio</taxon>
    </lineage>
</organism>
<evidence type="ECO:0000256" key="6">
    <source>
        <dbReference type="SAM" id="MobiDB-lite"/>
    </source>
</evidence>
<dbReference type="SUPFAM" id="SSF54523">
    <property type="entry name" value="Pili subunits"/>
    <property type="match status" value="1"/>
</dbReference>
<evidence type="ECO:0000313" key="8">
    <source>
        <dbReference type="EMBL" id="ERP31883.1"/>
    </source>
</evidence>
<keyword evidence="5 7" id="KW-0472">Membrane</keyword>
<dbReference type="InterPro" id="IPR012902">
    <property type="entry name" value="N_methyl_site"/>
</dbReference>
<dbReference type="PATRIC" id="fig|1313304.3.peg.1053"/>
<dbReference type="Gene3D" id="3.30.700.10">
    <property type="entry name" value="Glycoprotein, Type 4 Pilin"/>
    <property type="match status" value="1"/>
</dbReference>
<keyword evidence="2" id="KW-0488">Methylation</keyword>
<feature type="compositionally biased region" description="Basic and acidic residues" evidence="6">
    <location>
        <begin position="125"/>
        <end position="135"/>
    </location>
</feature>
<evidence type="ECO:0000256" key="4">
    <source>
        <dbReference type="ARBA" id="ARBA00022989"/>
    </source>
</evidence>
<feature type="transmembrane region" description="Helical" evidence="7">
    <location>
        <begin position="6"/>
        <end position="27"/>
    </location>
</feature>
<sequence length="152" mass="16642">MNRKGFTLVELMVVIVIIGILAAVALPQMMGATDRARASEVPTMLRTIQNAQNAYYAATGEYGDWDAIGVEDPSKDSDFFDYELTLSGDDDDDDDGYDNYKAEAKATMTMGDITSGDVVASVNNDNERKSHDDFHTLAPNWRNATGNSDDDD</sequence>
<dbReference type="EMBL" id="ASJR01000008">
    <property type="protein sequence ID" value="ERP31883.1"/>
    <property type="molecule type" value="Genomic_DNA"/>
</dbReference>
<comment type="caution">
    <text evidence="8">The sequence shown here is derived from an EMBL/GenBank/DDBJ whole genome shotgun (WGS) entry which is preliminary data.</text>
</comment>
<dbReference type="GO" id="GO:0016020">
    <property type="term" value="C:membrane"/>
    <property type="evidence" value="ECO:0007669"/>
    <property type="project" value="UniProtKB-SubCell"/>
</dbReference>
<protein>
    <submittedName>
        <fullName evidence="8">Type IV pilin PilA</fullName>
    </submittedName>
</protein>
<feature type="compositionally biased region" description="Polar residues" evidence="6">
    <location>
        <begin position="142"/>
        <end position="152"/>
    </location>
</feature>
<dbReference type="RefSeq" id="WP_022636584.1">
    <property type="nucleotide sequence ID" value="NZ_ASJR01000008.1"/>
</dbReference>
<evidence type="ECO:0000256" key="7">
    <source>
        <dbReference type="SAM" id="Phobius"/>
    </source>
</evidence>
<dbReference type="PROSITE" id="PS00409">
    <property type="entry name" value="PROKAR_NTER_METHYL"/>
    <property type="match status" value="1"/>
</dbReference>
<evidence type="ECO:0000313" key="9">
    <source>
        <dbReference type="Proteomes" id="UP000017148"/>
    </source>
</evidence>
<evidence type="ECO:0000256" key="5">
    <source>
        <dbReference type="ARBA" id="ARBA00023136"/>
    </source>
</evidence>
<dbReference type="Pfam" id="PF07963">
    <property type="entry name" value="N_methyl"/>
    <property type="match status" value="1"/>
</dbReference>
<gene>
    <name evidence="8" type="ORF">CALK_1098</name>
</gene>
<name>U7D7H7_9BACT</name>
<accession>U7D7H7</accession>
<proteinExistence type="predicted"/>
<dbReference type="InterPro" id="IPR045584">
    <property type="entry name" value="Pilin-like"/>
</dbReference>
<keyword evidence="4 7" id="KW-1133">Transmembrane helix</keyword>
<comment type="subcellular location">
    <subcellularLocation>
        <location evidence="1">Membrane</location>
        <topology evidence="1">Single-pass membrane protein</topology>
    </subcellularLocation>
</comment>
<reference evidence="8 9" key="1">
    <citation type="journal article" date="2013" name="Environ. Microbiol.">
        <title>Genome analysis of Chitinivibrio alkaliphilus gen. nov., sp. nov., a novel extremely haloalkaliphilic anaerobic chitinolytic bacterium from the candidate phylum Termite Group 3.</title>
        <authorList>
            <person name="Sorokin D.Y."/>
            <person name="Gumerov V.M."/>
            <person name="Rakitin A.L."/>
            <person name="Beletsky A.V."/>
            <person name="Damste J.S."/>
            <person name="Muyzer G."/>
            <person name="Mardanov A.V."/>
            <person name="Ravin N.V."/>
        </authorList>
    </citation>
    <scope>NUCLEOTIDE SEQUENCE [LARGE SCALE GENOMIC DNA]</scope>
    <source>
        <strain evidence="8 9">ACht1</strain>
    </source>
</reference>
<evidence type="ECO:0000256" key="2">
    <source>
        <dbReference type="ARBA" id="ARBA00022481"/>
    </source>
</evidence>
<dbReference type="STRING" id="1313304.CALK_1098"/>
<keyword evidence="3 7" id="KW-0812">Transmembrane</keyword>
<dbReference type="AlphaFoldDB" id="U7D7H7"/>
<keyword evidence="9" id="KW-1185">Reference proteome</keyword>
<dbReference type="Proteomes" id="UP000017148">
    <property type="component" value="Unassembled WGS sequence"/>
</dbReference>
<dbReference type="eggNOG" id="COG4968">
    <property type="taxonomic scope" value="Bacteria"/>
</dbReference>
<dbReference type="PANTHER" id="PTHR30093:SF44">
    <property type="entry name" value="TYPE II SECRETION SYSTEM CORE PROTEIN G"/>
    <property type="match status" value="1"/>
</dbReference>
<evidence type="ECO:0000256" key="1">
    <source>
        <dbReference type="ARBA" id="ARBA00004167"/>
    </source>
</evidence>